<feature type="transmembrane region" description="Helical" evidence="2">
    <location>
        <begin position="186"/>
        <end position="206"/>
    </location>
</feature>
<dbReference type="Proteomes" id="UP000003491">
    <property type="component" value="Unassembled WGS sequence"/>
</dbReference>
<sequence length="221" mass="25138">MSLKLNNQFQWKVFIPILLFGFYMVFFNAFLTANPKLIGELIWKWNFEWLNPAESQYFCSALEVFLNAADAGITEEVWRYLTIIILLAMLKNNKHKISLTILISSLLFGLLHFNQLLSPERNLTDVIIQSLGAVGLGIFLGSLFLYSGQIWLNVLFHFLFDLVVFSFTPLSFVGNGILTIFDSPALAHVIITSGLFILVSVILITGKRRKCVENNIERLIS</sequence>
<evidence type="ECO:0000259" key="3">
    <source>
        <dbReference type="Pfam" id="PF02517"/>
    </source>
</evidence>
<keyword evidence="4" id="KW-0645">Protease</keyword>
<feature type="transmembrane region" description="Helical" evidence="2">
    <location>
        <begin position="13"/>
        <end position="31"/>
    </location>
</feature>
<evidence type="ECO:0000256" key="1">
    <source>
        <dbReference type="ARBA" id="ARBA00009067"/>
    </source>
</evidence>
<dbReference type="GO" id="GO:0080120">
    <property type="term" value="P:CAAX-box protein maturation"/>
    <property type="evidence" value="ECO:0007669"/>
    <property type="project" value="UniProtKB-ARBA"/>
</dbReference>
<keyword evidence="4" id="KW-0378">Hydrolase</keyword>
<evidence type="ECO:0000256" key="2">
    <source>
        <dbReference type="SAM" id="Phobius"/>
    </source>
</evidence>
<comment type="caution">
    <text evidence="4">The sequence shown here is derived from an EMBL/GenBank/DDBJ whole genome shotgun (WGS) entry which is preliminary data.</text>
</comment>
<proteinExistence type="inferred from homology"/>
<dbReference type="InterPro" id="IPR003675">
    <property type="entry name" value="Rce1/LyrA-like_dom"/>
</dbReference>
<keyword evidence="2" id="KW-1133">Transmembrane helix</keyword>
<evidence type="ECO:0000313" key="5">
    <source>
        <dbReference type="Proteomes" id="UP000003491"/>
    </source>
</evidence>
<organism evidence="4 5">
    <name type="scientific">Lactobacillus johnsonii ATCC 33200</name>
    <dbReference type="NCBI Taxonomy" id="525330"/>
    <lineage>
        <taxon>Bacteria</taxon>
        <taxon>Bacillati</taxon>
        <taxon>Bacillota</taxon>
        <taxon>Bacilli</taxon>
        <taxon>Lactobacillales</taxon>
        <taxon>Lactobacillaceae</taxon>
        <taxon>Lactobacillus</taxon>
    </lineage>
</organism>
<feature type="transmembrane region" description="Helical" evidence="2">
    <location>
        <begin position="158"/>
        <end position="180"/>
    </location>
</feature>
<reference evidence="4 5" key="1">
    <citation type="submission" date="2009-01" db="EMBL/GenBank/DDBJ databases">
        <authorList>
            <person name="Qin X."/>
            <person name="Bachman B."/>
            <person name="Battles P."/>
            <person name="Bell A."/>
            <person name="Bess C."/>
            <person name="Bickham C."/>
            <person name="Chaboub L."/>
            <person name="Chen D."/>
            <person name="Coyle M."/>
            <person name="Deiros D.R."/>
            <person name="Dinh H."/>
            <person name="Forbes L."/>
            <person name="Fowler G."/>
            <person name="Francisco L."/>
            <person name="Fu Q."/>
            <person name="Gubbala S."/>
            <person name="Hale W."/>
            <person name="Han Y."/>
            <person name="Hemphill L."/>
            <person name="Highlander S.K."/>
            <person name="Hirani K."/>
            <person name="Hogues M."/>
            <person name="Jackson L."/>
            <person name="Jakkamsetti A."/>
            <person name="Javaid M."/>
            <person name="Jiang H."/>
            <person name="Korchina V."/>
            <person name="Kovar C."/>
            <person name="Lara F."/>
            <person name="Lee S."/>
            <person name="Mata R."/>
            <person name="Mathew T."/>
            <person name="Moen C."/>
            <person name="Morales K."/>
            <person name="Munidasa M."/>
            <person name="Nazareth L."/>
            <person name="Ngo R."/>
            <person name="Nguyen L."/>
            <person name="Okwuonu G."/>
            <person name="Ongeri F."/>
            <person name="Patil S."/>
            <person name="Petrosino J."/>
            <person name="Pham C."/>
            <person name="Pham P."/>
            <person name="Pu L.-L."/>
            <person name="Puazo M."/>
            <person name="Raj R."/>
            <person name="Reid J."/>
            <person name="Rouhana J."/>
            <person name="Saada N."/>
            <person name="Shang Y."/>
            <person name="Simmons D."/>
            <person name="Thornton R."/>
            <person name="Warren J."/>
            <person name="Weissenberger G."/>
            <person name="Zhang J."/>
            <person name="Zhang L."/>
            <person name="Zhou C."/>
            <person name="Zhu D."/>
            <person name="Muzny D."/>
            <person name="Worley K."/>
            <person name="Gibbs R."/>
        </authorList>
    </citation>
    <scope>NUCLEOTIDE SEQUENCE [LARGE SCALE GENOMIC DNA]</scope>
    <source>
        <strain evidence="4 5">ATCC 33200</strain>
    </source>
</reference>
<feature type="transmembrane region" description="Helical" evidence="2">
    <location>
        <begin position="97"/>
        <end position="114"/>
    </location>
</feature>
<dbReference type="HOGENOM" id="CLU_044196_0_0_9"/>
<gene>
    <name evidence="4" type="ORF">HMPREF0528_1706</name>
</gene>
<dbReference type="RefSeq" id="WP_004895445.1">
    <property type="nucleotide sequence ID" value="NZ_AZCY01000002.1"/>
</dbReference>
<keyword evidence="2" id="KW-0472">Membrane</keyword>
<name>C2E7I2_LACJH</name>
<dbReference type="Pfam" id="PF02517">
    <property type="entry name" value="Rce1-like"/>
    <property type="match status" value="1"/>
</dbReference>
<dbReference type="GO" id="GO:0006508">
    <property type="term" value="P:proteolysis"/>
    <property type="evidence" value="ECO:0007669"/>
    <property type="project" value="UniProtKB-KW"/>
</dbReference>
<keyword evidence="2" id="KW-0812">Transmembrane</keyword>
<protein>
    <submittedName>
        <fullName evidence="4">CAAX amino terminal protease family protein</fullName>
    </submittedName>
</protein>
<accession>C2E7I2</accession>
<dbReference type="GO" id="GO:0004175">
    <property type="term" value="F:endopeptidase activity"/>
    <property type="evidence" value="ECO:0007669"/>
    <property type="project" value="UniProtKB-ARBA"/>
</dbReference>
<feature type="domain" description="CAAX prenyl protease 2/Lysostaphin resistance protein A-like" evidence="3">
    <location>
        <begin position="62"/>
        <end position="163"/>
    </location>
</feature>
<comment type="similarity">
    <text evidence="1">Belongs to the UPF0177 family.</text>
</comment>
<feature type="transmembrane region" description="Helical" evidence="2">
    <location>
        <begin position="126"/>
        <end position="146"/>
    </location>
</feature>
<dbReference type="AlphaFoldDB" id="C2E7I2"/>
<dbReference type="EMBL" id="ACGR01000043">
    <property type="protein sequence ID" value="EEJ59269.1"/>
    <property type="molecule type" value="Genomic_DNA"/>
</dbReference>
<evidence type="ECO:0000313" key="4">
    <source>
        <dbReference type="EMBL" id="EEJ59269.1"/>
    </source>
</evidence>